<organism evidence="5 6">
    <name type="scientific">Streptomyces albospinus</name>
    <dbReference type="NCBI Taxonomy" id="285515"/>
    <lineage>
        <taxon>Bacteria</taxon>
        <taxon>Bacillati</taxon>
        <taxon>Actinomycetota</taxon>
        <taxon>Actinomycetes</taxon>
        <taxon>Kitasatosporales</taxon>
        <taxon>Streptomycetaceae</taxon>
        <taxon>Streptomyces</taxon>
    </lineage>
</organism>
<dbReference type="InterPro" id="IPR019888">
    <property type="entry name" value="Tscrpt_reg_AsnC-like"/>
</dbReference>
<gene>
    <name evidence="5" type="primary">asnC</name>
    <name evidence="5" type="ORF">GCM10010211_74310</name>
</gene>
<dbReference type="PRINTS" id="PR00033">
    <property type="entry name" value="HTHASNC"/>
</dbReference>
<accession>A0ABQ2VPZ6</accession>
<dbReference type="RefSeq" id="WP_189307679.1">
    <property type="nucleotide sequence ID" value="NZ_BMRP01000051.1"/>
</dbReference>
<dbReference type="SMART" id="SM00344">
    <property type="entry name" value="HTH_ASNC"/>
    <property type="match status" value="2"/>
</dbReference>
<dbReference type="EMBL" id="BMRP01000051">
    <property type="protein sequence ID" value="GGU96210.1"/>
    <property type="molecule type" value="Genomic_DNA"/>
</dbReference>
<sequence length="328" mass="35694">MESVVLNTLDRQLIHALRLDGRASFSRIADVIGTSDRTVARRYQRLREAGALRVVGLPDAGRTGLVEWFVRLECAPEAALPVAKALAERADTFWVGLSSGGTEITCVTQARQGSLSGSLLLPKLPKTSRLTSVKAQCRLRIVAGESGWRGSMSALDPRQTAALTRAVDTSRALRLTERDERLLRVLAQDGRAAVPQLAAATGWSESSVRRRMEELRYAGVLRFDVEIDPALYDRPLETMLWLTVAPAALNRVAESLAEHPEVAYAAVTTGQSNVVAVVLCREPDDLYDYLATRVGDLPGVLGAETTPVTRHIKRLGTVLAPSPARLRP</sequence>
<feature type="domain" description="HTH asnC-type" evidence="4">
    <location>
        <begin position="9"/>
        <end position="66"/>
    </location>
</feature>
<dbReference type="Pfam" id="PF13404">
    <property type="entry name" value="HTH_AsnC-type"/>
    <property type="match status" value="2"/>
</dbReference>
<keyword evidence="1" id="KW-0805">Transcription regulation</keyword>
<dbReference type="PANTHER" id="PTHR30154:SF34">
    <property type="entry name" value="TRANSCRIPTIONAL REGULATOR AZLB"/>
    <property type="match status" value="1"/>
</dbReference>
<dbReference type="InterPro" id="IPR011008">
    <property type="entry name" value="Dimeric_a/b-barrel"/>
</dbReference>
<dbReference type="InterPro" id="IPR036388">
    <property type="entry name" value="WH-like_DNA-bd_sf"/>
</dbReference>
<keyword evidence="2" id="KW-0238">DNA-binding</keyword>
<dbReference type="Gene3D" id="1.10.10.10">
    <property type="entry name" value="Winged helix-like DNA-binding domain superfamily/Winged helix DNA-binding domain"/>
    <property type="match status" value="2"/>
</dbReference>
<comment type="caution">
    <text evidence="5">The sequence shown here is derived from an EMBL/GenBank/DDBJ whole genome shotgun (WGS) entry which is preliminary data.</text>
</comment>
<dbReference type="Proteomes" id="UP000654471">
    <property type="component" value="Unassembled WGS sequence"/>
</dbReference>
<feature type="domain" description="HTH asnC-type" evidence="4">
    <location>
        <begin position="175"/>
        <end position="235"/>
    </location>
</feature>
<evidence type="ECO:0000256" key="2">
    <source>
        <dbReference type="ARBA" id="ARBA00023125"/>
    </source>
</evidence>
<evidence type="ECO:0000313" key="5">
    <source>
        <dbReference type="EMBL" id="GGU96210.1"/>
    </source>
</evidence>
<dbReference type="Gene3D" id="3.30.70.920">
    <property type="match status" value="1"/>
</dbReference>
<keyword evidence="6" id="KW-1185">Reference proteome</keyword>
<proteinExistence type="predicted"/>
<dbReference type="InterPro" id="IPR000485">
    <property type="entry name" value="AsnC-type_HTH_dom"/>
</dbReference>
<dbReference type="InterPro" id="IPR036390">
    <property type="entry name" value="WH_DNA-bd_sf"/>
</dbReference>
<evidence type="ECO:0000256" key="3">
    <source>
        <dbReference type="ARBA" id="ARBA00023163"/>
    </source>
</evidence>
<dbReference type="PANTHER" id="PTHR30154">
    <property type="entry name" value="LEUCINE-RESPONSIVE REGULATORY PROTEIN"/>
    <property type="match status" value="1"/>
</dbReference>
<evidence type="ECO:0000259" key="4">
    <source>
        <dbReference type="PROSITE" id="PS50956"/>
    </source>
</evidence>
<dbReference type="PROSITE" id="PS50956">
    <property type="entry name" value="HTH_ASNC_2"/>
    <property type="match status" value="2"/>
</dbReference>
<keyword evidence="3" id="KW-0804">Transcription</keyword>
<evidence type="ECO:0000313" key="6">
    <source>
        <dbReference type="Proteomes" id="UP000654471"/>
    </source>
</evidence>
<dbReference type="SUPFAM" id="SSF46785">
    <property type="entry name" value="Winged helix' DNA-binding domain"/>
    <property type="match status" value="2"/>
</dbReference>
<dbReference type="Pfam" id="PF01037">
    <property type="entry name" value="AsnC_trans_reg"/>
    <property type="match status" value="1"/>
</dbReference>
<dbReference type="SUPFAM" id="SSF54909">
    <property type="entry name" value="Dimeric alpha+beta barrel"/>
    <property type="match status" value="1"/>
</dbReference>
<reference evidence="6" key="1">
    <citation type="journal article" date="2019" name="Int. J. Syst. Evol. Microbiol.">
        <title>The Global Catalogue of Microorganisms (GCM) 10K type strain sequencing project: providing services to taxonomists for standard genome sequencing and annotation.</title>
        <authorList>
            <consortium name="The Broad Institute Genomics Platform"/>
            <consortium name="The Broad Institute Genome Sequencing Center for Infectious Disease"/>
            <person name="Wu L."/>
            <person name="Ma J."/>
        </authorList>
    </citation>
    <scope>NUCLEOTIDE SEQUENCE [LARGE SCALE GENOMIC DNA]</scope>
    <source>
        <strain evidence="6">JCM 3399</strain>
    </source>
</reference>
<name>A0ABQ2VPZ6_9ACTN</name>
<evidence type="ECO:0000256" key="1">
    <source>
        <dbReference type="ARBA" id="ARBA00023015"/>
    </source>
</evidence>
<dbReference type="InterPro" id="IPR019887">
    <property type="entry name" value="Tscrpt_reg_AsnC/Lrp_C"/>
</dbReference>
<protein>
    <submittedName>
        <fullName evidence="5">AsnC family transcriptional regulator</fullName>
    </submittedName>
</protein>